<dbReference type="RefSeq" id="WP_407864652.1">
    <property type="nucleotide sequence ID" value="NZ_BAAFZP010000001.1"/>
</dbReference>
<name>A0ABQ0GZ06_9HYPH</name>
<keyword evidence="2" id="KW-1185">Reference proteome</keyword>
<evidence type="ECO:0000313" key="2">
    <source>
        <dbReference type="Proteomes" id="UP001628091"/>
    </source>
</evidence>
<comment type="caution">
    <text evidence="1">The sequence shown here is derived from an EMBL/GenBank/DDBJ whole genome shotgun (WGS) entry which is preliminary data.</text>
</comment>
<evidence type="ECO:0000313" key="1">
    <source>
        <dbReference type="EMBL" id="GAB1581907.1"/>
    </source>
</evidence>
<gene>
    <name evidence="1" type="ORF">PPNSA23_18500</name>
</gene>
<sequence>MRNERITADYIRDRRAGIAWDFSVPSEPVYLIPDRGWGREGESLPEGADITT</sequence>
<accession>A0ABQ0GZ06</accession>
<organism evidence="1 2">
    <name type="scientific">Phyllobacterium phragmitis</name>
    <dbReference type="NCBI Taxonomy" id="2670329"/>
    <lineage>
        <taxon>Bacteria</taxon>
        <taxon>Pseudomonadati</taxon>
        <taxon>Pseudomonadota</taxon>
        <taxon>Alphaproteobacteria</taxon>
        <taxon>Hyphomicrobiales</taxon>
        <taxon>Phyllobacteriaceae</taxon>
        <taxon>Phyllobacterium</taxon>
    </lineage>
</organism>
<dbReference type="EMBL" id="BAAFZP010000001">
    <property type="protein sequence ID" value="GAB1581907.1"/>
    <property type="molecule type" value="Genomic_DNA"/>
</dbReference>
<protein>
    <submittedName>
        <fullName evidence="1">Uncharacterized protein</fullName>
    </submittedName>
</protein>
<reference evidence="1 2" key="1">
    <citation type="submission" date="2024-10" db="EMBL/GenBank/DDBJ databases">
        <title>Isolation, draft genome sequencing and identification of Phyllobacterium sp. NSA23, isolated from leaf soil.</title>
        <authorList>
            <person name="Akita H."/>
        </authorList>
    </citation>
    <scope>NUCLEOTIDE SEQUENCE [LARGE SCALE GENOMIC DNA]</scope>
    <source>
        <strain evidence="1 2">NSA23</strain>
    </source>
</reference>
<proteinExistence type="predicted"/>
<dbReference type="Proteomes" id="UP001628091">
    <property type="component" value="Unassembled WGS sequence"/>
</dbReference>